<name>A0AAV7EQY1_ARIFI</name>
<dbReference type="AlphaFoldDB" id="A0AAV7EQY1"/>
<keyword evidence="7" id="KW-0863">Zinc-finger</keyword>
<keyword evidence="14" id="KW-1185">Reference proteome</keyword>
<evidence type="ECO:0000313" key="13">
    <source>
        <dbReference type="EMBL" id="KAG9450834.1"/>
    </source>
</evidence>
<dbReference type="InterPro" id="IPR033570">
    <property type="entry name" value="SCNM1"/>
</dbReference>
<evidence type="ECO:0000259" key="12">
    <source>
        <dbReference type="Pfam" id="PF15805"/>
    </source>
</evidence>
<evidence type="ECO:0000256" key="7">
    <source>
        <dbReference type="ARBA" id="ARBA00022771"/>
    </source>
</evidence>
<dbReference type="GO" id="GO:0005681">
    <property type="term" value="C:spliceosomal complex"/>
    <property type="evidence" value="ECO:0007669"/>
    <property type="project" value="UniProtKB-KW"/>
</dbReference>
<evidence type="ECO:0000256" key="3">
    <source>
        <dbReference type="ARBA" id="ARBA00020620"/>
    </source>
</evidence>
<evidence type="ECO:0000256" key="8">
    <source>
        <dbReference type="ARBA" id="ARBA00022833"/>
    </source>
</evidence>
<accession>A0AAV7EQY1</accession>
<evidence type="ECO:0000256" key="9">
    <source>
        <dbReference type="ARBA" id="ARBA00023187"/>
    </source>
</evidence>
<comment type="subcellular location">
    <subcellularLocation>
        <location evidence="1">Nucleus speckle</location>
    </subcellularLocation>
    <subcellularLocation>
        <location evidence="2">Nucleus</location>
        <location evidence="2">Nucleoplasm</location>
    </subcellularLocation>
</comment>
<dbReference type="PANTHER" id="PTHR32297:SF1">
    <property type="entry name" value="SODIUM CHANNEL MODIFIER 1"/>
    <property type="match status" value="1"/>
</dbReference>
<evidence type="ECO:0000256" key="10">
    <source>
        <dbReference type="ARBA" id="ARBA00023242"/>
    </source>
</evidence>
<evidence type="ECO:0000256" key="5">
    <source>
        <dbReference type="ARBA" id="ARBA00022723"/>
    </source>
</evidence>
<dbReference type="Pfam" id="PF15805">
    <property type="entry name" value="SCNM1_acidic"/>
    <property type="match status" value="1"/>
</dbReference>
<evidence type="ECO:0000256" key="6">
    <source>
        <dbReference type="ARBA" id="ARBA00022728"/>
    </source>
</evidence>
<feature type="domain" description="Sodium channel modifier 1 zinc-finger" evidence="11">
    <location>
        <begin position="47"/>
        <end position="73"/>
    </location>
</feature>
<feature type="domain" description="Sodium channel modifier 1 acidic C-terminal" evidence="12">
    <location>
        <begin position="186"/>
        <end position="224"/>
    </location>
</feature>
<dbReference type="InterPro" id="IPR031622">
    <property type="entry name" value="Znf-SCNM1"/>
</dbReference>
<evidence type="ECO:0000259" key="11">
    <source>
        <dbReference type="Pfam" id="PF15803"/>
    </source>
</evidence>
<organism evidence="13 14">
    <name type="scientific">Aristolochia fimbriata</name>
    <name type="common">White veined hardy Dutchman's pipe vine</name>
    <dbReference type="NCBI Taxonomy" id="158543"/>
    <lineage>
        <taxon>Eukaryota</taxon>
        <taxon>Viridiplantae</taxon>
        <taxon>Streptophyta</taxon>
        <taxon>Embryophyta</taxon>
        <taxon>Tracheophyta</taxon>
        <taxon>Spermatophyta</taxon>
        <taxon>Magnoliopsida</taxon>
        <taxon>Magnoliidae</taxon>
        <taxon>Piperales</taxon>
        <taxon>Aristolochiaceae</taxon>
        <taxon>Aristolochia</taxon>
    </lineage>
</organism>
<dbReference type="GO" id="GO:0008270">
    <property type="term" value="F:zinc ion binding"/>
    <property type="evidence" value="ECO:0007669"/>
    <property type="project" value="UniProtKB-KW"/>
</dbReference>
<evidence type="ECO:0000256" key="4">
    <source>
        <dbReference type="ARBA" id="ARBA00022664"/>
    </source>
</evidence>
<dbReference type="Pfam" id="PF15803">
    <property type="entry name" value="zf-SCNM1"/>
    <property type="match status" value="1"/>
</dbReference>
<sequence length="227" mass="25672">MSTFGGDSWAREANHRKRRVDDLMRDHQDLNGHPSDYKKLSNGKYACLVCPNNPVLDSLLMFSMHSKGSRHIAAAAKLKEQELLREEELNKRIALGSCSSKTVAISDSNQWFEKPLTKQTQNATSPVLKTAVEDNSNTSGGSSCFDLKHQCGSSQIYGLSHKDKEDTGRAELGPRGMLSDQLVELRKQRERELKFIQAGWKRDSHGKWFRDENVEFDSDEEDPNDCL</sequence>
<dbReference type="PANTHER" id="PTHR32297">
    <property type="entry name" value="SODIUM CHANNEL MODIFIER 1"/>
    <property type="match status" value="1"/>
</dbReference>
<reference evidence="13 14" key="1">
    <citation type="submission" date="2021-07" db="EMBL/GenBank/DDBJ databases">
        <title>The Aristolochia fimbriata genome: insights into angiosperm evolution, floral development and chemical biosynthesis.</title>
        <authorList>
            <person name="Jiao Y."/>
        </authorList>
    </citation>
    <scope>NUCLEOTIDE SEQUENCE [LARGE SCALE GENOMIC DNA]</scope>
    <source>
        <strain evidence="13">IBCAS-2021</strain>
        <tissue evidence="13">Leaf</tissue>
    </source>
</reference>
<evidence type="ECO:0000256" key="2">
    <source>
        <dbReference type="ARBA" id="ARBA00004642"/>
    </source>
</evidence>
<evidence type="ECO:0000256" key="1">
    <source>
        <dbReference type="ARBA" id="ARBA00004324"/>
    </source>
</evidence>
<keyword evidence="8" id="KW-0862">Zinc</keyword>
<protein>
    <recommendedName>
        <fullName evidence="3">Sodium channel modifier 1</fullName>
    </recommendedName>
</protein>
<keyword evidence="6" id="KW-0747">Spliceosome</keyword>
<keyword evidence="4" id="KW-0507">mRNA processing</keyword>
<evidence type="ECO:0000313" key="14">
    <source>
        <dbReference type="Proteomes" id="UP000825729"/>
    </source>
</evidence>
<keyword evidence="10" id="KW-0539">Nucleus</keyword>
<dbReference type="GO" id="GO:0016607">
    <property type="term" value="C:nuclear speck"/>
    <property type="evidence" value="ECO:0007669"/>
    <property type="project" value="UniProtKB-SubCell"/>
</dbReference>
<gene>
    <name evidence="13" type="ORF">H6P81_010799</name>
</gene>
<dbReference type="EMBL" id="JAINDJ010000004">
    <property type="protein sequence ID" value="KAG9450834.1"/>
    <property type="molecule type" value="Genomic_DNA"/>
</dbReference>
<comment type="caution">
    <text evidence="13">The sequence shown here is derived from an EMBL/GenBank/DDBJ whole genome shotgun (WGS) entry which is preliminary data.</text>
</comment>
<dbReference type="GO" id="GO:0006397">
    <property type="term" value="P:mRNA processing"/>
    <property type="evidence" value="ECO:0007669"/>
    <property type="project" value="UniProtKB-KW"/>
</dbReference>
<proteinExistence type="predicted"/>
<keyword evidence="9" id="KW-0508">mRNA splicing</keyword>
<dbReference type="InterPro" id="IPR031625">
    <property type="entry name" value="SCNM1_acidic"/>
</dbReference>
<keyword evidence="5" id="KW-0479">Metal-binding</keyword>
<dbReference type="GO" id="GO:0008380">
    <property type="term" value="P:RNA splicing"/>
    <property type="evidence" value="ECO:0007669"/>
    <property type="project" value="UniProtKB-KW"/>
</dbReference>
<dbReference type="Proteomes" id="UP000825729">
    <property type="component" value="Unassembled WGS sequence"/>
</dbReference>